<dbReference type="Proteomes" id="UP001497644">
    <property type="component" value="Chromosome 8"/>
</dbReference>
<keyword evidence="2" id="KW-1185">Reference proteome</keyword>
<evidence type="ECO:0000313" key="1">
    <source>
        <dbReference type="EMBL" id="CAL1688403.1"/>
    </source>
</evidence>
<proteinExistence type="predicted"/>
<dbReference type="AlphaFoldDB" id="A0AAV2P743"/>
<dbReference type="EMBL" id="OZ034831">
    <property type="protein sequence ID" value="CAL1688403.1"/>
    <property type="molecule type" value="Genomic_DNA"/>
</dbReference>
<reference evidence="1" key="1">
    <citation type="submission" date="2024-04" db="EMBL/GenBank/DDBJ databases">
        <authorList>
            <consortium name="Molecular Ecology Group"/>
        </authorList>
    </citation>
    <scope>NUCLEOTIDE SEQUENCE</scope>
</reference>
<evidence type="ECO:0000313" key="2">
    <source>
        <dbReference type="Proteomes" id="UP001497644"/>
    </source>
</evidence>
<accession>A0AAV2P743</accession>
<gene>
    <name evidence="1" type="ORF">LPLAT_LOCUS13471</name>
</gene>
<organism evidence="1 2">
    <name type="scientific">Lasius platythorax</name>
    <dbReference type="NCBI Taxonomy" id="488582"/>
    <lineage>
        <taxon>Eukaryota</taxon>
        <taxon>Metazoa</taxon>
        <taxon>Ecdysozoa</taxon>
        <taxon>Arthropoda</taxon>
        <taxon>Hexapoda</taxon>
        <taxon>Insecta</taxon>
        <taxon>Pterygota</taxon>
        <taxon>Neoptera</taxon>
        <taxon>Endopterygota</taxon>
        <taxon>Hymenoptera</taxon>
        <taxon>Apocrita</taxon>
        <taxon>Aculeata</taxon>
        <taxon>Formicoidea</taxon>
        <taxon>Formicidae</taxon>
        <taxon>Formicinae</taxon>
        <taxon>Lasius</taxon>
        <taxon>Lasius</taxon>
    </lineage>
</organism>
<sequence>MRIIEGSVNRATNIQRRDTIEHEASPIKSMKPVGTYNRKVIGGNAVANDANRFTKPLREKYMAVHVSFPPCFLPPSICASGLKNDREPRNGDIADWCGVARKLRVCAFMPFRDSI</sequence>
<name>A0AAV2P743_9HYME</name>
<protein>
    <submittedName>
        <fullName evidence="1">Uncharacterized protein</fullName>
    </submittedName>
</protein>